<protein>
    <submittedName>
        <fullName evidence="1">Non-ribosomal peptide synthetase</fullName>
    </submittedName>
</protein>
<dbReference type="Proteomes" id="UP001214441">
    <property type="component" value="Unassembled WGS sequence"/>
</dbReference>
<dbReference type="RefSeq" id="WP_274041309.1">
    <property type="nucleotide sequence ID" value="NZ_JANCPR020000049.1"/>
</dbReference>
<name>A0ABT7A7F3_9ACTN</name>
<dbReference type="SUPFAM" id="SSF52777">
    <property type="entry name" value="CoA-dependent acyltransferases"/>
    <property type="match status" value="2"/>
</dbReference>
<dbReference type="PANTHER" id="PTHR45527">
    <property type="entry name" value="NONRIBOSOMAL PEPTIDE SYNTHETASE"/>
    <property type="match status" value="1"/>
</dbReference>
<keyword evidence="2" id="KW-1185">Reference proteome</keyword>
<sequence>MQHSITAQYLARYHRIAEADAEADTGAVGGSAGLLPVTGAQRRFILVRSLDPQGRPDVVPLFFAFPRSTVDLPRLSAAAGYLAALHPALRARAEVVRGTPVQRLAAPEVPVRRVPLRPGENAAAALRRTLRGWQAQGSPLRLFLADGGPADGSGDGAGDGSGTEEEVLAVALDHAACDGQSLARITEELGAAYADGLGPADVPRSRAEEGIAAYREAVLLQLAAEDRASSAQALAHWGGRLRAVRSAAVARTSGTGALPAPTALPTGAAELRLTSGDRQVPFPALLGACTAAAHALYGHEGVSPLGYPWGGRPAAAPDVLGCFLNTVVFPAATGPADAGPTSISADSTSPAANGLDALSAAWWDDLDRADTPFDEVVHAARAAGAAWSGGLDGLLTVEDARRRPPLRLGTRTGREVHVDGRPVRAPFAVSVTHGTDLLVRMVWDRAFLDDAAATDAFAELTGVLRDQLSPTQASTGQPPTPAPN</sequence>
<organism evidence="1 2">
    <name type="scientific">Streptomyces iconiensis</name>
    <dbReference type="NCBI Taxonomy" id="1384038"/>
    <lineage>
        <taxon>Bacteria</taxon>
        <taxon>Bacillati</taxon>
        <taxon>Actinomycetota</taxon>
        <taxon>Actinomycetes</taxon>
        <taxon>Kitasatosporales</taxon>
        <taxon>Streptomycetaceae</taxon>
        <taxon>Streptomyces</taxon>
    </lineage>
</organism>
<dbReference type="PANTHER" id="PTHR45527:SF1">
    <property type="entry name" value="FATTY ACID SYNTHASE"/>
    <property type="match status" value="1"/>
</dbReference>
<dbReference type="InterPro" id="IPR023213">
    <property type="entry name" value="CAT-like_dom_sf"/>
</dbReference>
<dbReference type="Gene3D" id="3.30.559.30">
    <property type="entry name" value="Nonribosomal peptide synthetase, condensation domain"/>
    <property type="match status" value="1"/>
</dbReference>
<reference evidence="1 2" key="1">
    <citation type="submission" date="2023-05" db="EMBL/GenBank/DDBJ databases">
        <title>Streptantibioticus silvisoli sp. nov., acidotolerant actinomycetes 1 from pine litter.</title>
        <authorList>
            <person name="Swiecimska M."/>
            <person name="Golinska P."/>
            <person name="Sangal V."/>
            <person name="Wachnowicz B."/>
            <person name="Goodfellow M."/>
        </authorList>
    </citation>
    <scope>NUCLEOTIDE SEQUENCE [LARGE SCALE GENOMIC DNA]</scope>
    <source>
        <strain evidence="1 2">DSM 42109</strain>
    </source>
</reference>
<gene>
    <name evidence="1" type="ORF">NMN56_034715</name>
</gene>
<comment type="caution">
    <text evidence="1">The sequence shown here is derived from an EMBL/GenBank/DDBJ whole genome shotgun (WGS) entry which is preliminary data.</text>
</comment>
<proteinExistence type="predicted"/>
<evidence type="ECO:0000313" key="1">
    <source>
        <dbReference type="EMBL" id="MDJ1137007.1"/>
    </source>
</evidence>
<dbReference type="EMBL" id="JANCPR020000049">
    <property type="protein sequence ID" value="MDJ1137007.1"/>
    <property type="molecule type" value="Genomic_DNA"/>
</dbReference>
<dbReference type="Gene3D" id="3.30.559.10">
    <property type="entry name" value="Chloramphenicol acetyltransferase-like domain"/>
    <property type="match status" value="1"/>
</dbReference>
<evidence type="ECO:0000313" key="2">
    <source>
        <dbReference type="Proteomes" id="UP001214441"/>
    </source>
</evidence>
<accession>A0ABT7A7F3</accession>